<dbReference type="RefSeq" id="WP_153091101.1">
    <property type="nucleotide sequence ID" value="NZ_VZAH01000116.1"/>
</dbReference>
<dbReference type="EMBL" id="VZAH01000116">
    <property type="protein sequence ID" value="MQP15123.1"/>
    <property type="molecule type" value="Genomic_DNA"/>
</dbReference>
<dbReference type="NCBIfam" id="TIGR01484">
    <property type="entry name" value="HAD-SF-IIB"/>
    <property type="match status" value="1"/>
</dbReference>
<protein>
    <submittedName>
        <fullName evidence="1">Cof-type HAD-IIB family hydrolase</fullName>
    </submittedName>
</protein>
<gene>
    <name evidence="1" type="ORF">F7D25_12040</name>
</gene>
<reference evidence="1 2" key="1">
    <citation type="submission" date="2019-09" db="EMBL/GenBank/DDBJ databases">
        <title>Distinct polysaccharide growth profiles of human intestinal Prevotella copri isolates.</title>
        <authorList>
            <person name="Fehlner-Peach H."/>
            <person name="Magnabosco C."/>
            <person name="Raghavan V."/>
            <person name="Scher J.U."/>
            <person name="Tett A."/>
            <person name="Cox L.M."/>
            <person name="Gottsegen C."/>
            <person name="Watters A."/>
            <person name="Wiltshire- Gordon J.D."/>
            <person name="Segata N."/>
            <person name="Bonneau R."/>
            <person name="Littman D.R."/>
        </authorList>
    </citation>
    <scope>NUCLEOTIDE SEQUENCE [LARGE SCALE GENOMIC DNA]</scope>
    <source>
        <strain evidence="2">iAA917</strain>
    </source>
</reference>
<comment type="caution">
    <text evidence="1">The sequence shown here is derived from an EMBL/GenBank/DDBJ whole genome shotgun (WGS) entry which is preliminary data.</text>
</comment>
<dbReference type="SFLD" id="SFLDG01140">
    <property type="entry name" value="C2.B:_Phosphomannomutase_and_P"/>
    <property type="match status" value="1"/>
</dbReference>
<keyword evidence="1" id="KW-0378">Hydrolase</keyword>
<evidence type="ECO:0000313" key="1">
    <source>
        <dbReference type="EMBL" id="MQP15123.1"/>
    </source>
</evidence>
<evidence type="ECO:0000313" key="2">
    <source>
        <dbReference type="Proteomes" id="UP000477980"/>
    </source>
</evidence>
<dbReference type="InterPro" id="IPR023214">
    <property type="entry name" value="HAD_sf"/>
</dbReference>
<dbReference type="GO" id="GO:0000287">
    <property type="term" value="F:magnesium ion binding"/>
    <property type="evidence" value="ECO:0007669"/>
    <property type="project" value="TreeGrafter"/>
</dbReference>
<dbReference type="SFLD" id="SFLDG01144">
    <property type="entry name" value="C2.B.4:_PGP_Like"/>
    <property type="match status" value="1"/>
</dbReference>
<dbReference type="AlphaFoldDB" id="A0A6G1VQW6"/>
<dbReference type="Gene3D" id="3.30.1240.10">
    <property type="match status" value="1"/>
</dbReference>
<dbReference type="OrthoDB" id="9814970at2"/>
<sequence length="266" mass="28966">MDKKIKALFFDIDGTLVSFKSHRIPQSTVDALEQAKKNGVEVYISTGRPKQIINNLGQIEHLIDGYITANGARCFVEDTLVSQHAILPSDVKKIIEAADRDNYPAIVVSESRFAIHHYTDEVYEIFCKGLGVDSSVFVTDLNRLGDEAILQVTPFCTVVQEALLMPTLENCTSGRWHPAFTDITARGADKGKGLQAMADYLGLNIEETMAFGDGGNDISIIKKAGVGVAMGNAGDELKQVADYITTHVDEDGVKNALIKYGVIAEN</sequence>
<dbReference type="Pfam" id="PF08282">
    <property type="entry name" value="Hydrolase_3"/>
    <property type="match status" value="1"/>
</dbReference>
<dbReference type="NCBIfam" id="TIGR00099">
    <property type="entry name" value="Cof-subfamily"/>
    <property type="match status" value="1"/>
</dbReference>
<dbReference type="InterPro" id="IPR006379">
    <property type="entry name" value="HAD-SF_hydro_IIB"/>
</dbReference>
<dbReference type="GO" id="GO:0005829">
    <property type="term" value="C:cytosol"/>
    <property type="evidence" value="ECO:0007669"/>
    <property type="project" value="TreeGrafter"/>
</dbReference>
<dbReference type="PROSITE" id="PS01229">
    <property type="entry name" value="COF_2"/>
    <property type="match status" value="1"/>
</dbReference>
<dbReference type="GO" id="GO:0016791">
    <property type="term" value="F:phosphatase activity"/>
    <property type="evidence" value="ECO:0007669"/>
    <property type="project" value="TreeGrafter"/>
</dbReference>
<dbReference type="PANTHER" id="PTHR10000">
    <property type="entry name" value="PHOSPHOSERINE PHOSPHATASE"/>
    <property type="match status" value="1"/>
</dbReference>
<dbReference type="InterPro" id="IPR000150">
    <property type="entry name" value="Cof"/>
</dbReference>
<dbReference type="PANTHER" id="PTHR10000:SF25">
    <property type="entry name" value="PHOSPHATASE YKRA-RELATED"/>
    <property type="match status" value="1"/>
</dbReference>
<dbReference type="Proteomes" id="UP000477980">
    <property type="component" value="Unassembled WGS sequence"/>
</dbReference>
<dbReference type="SUPFAM" id="SSF56784">
    <property type="entry name" value="HAD-like"/>
    <property type="match status" value="1"/>
</dbReference>
<proteinExistence type="predicted"/>
<dbReference type="Gene3D" id="3.40.50.1000">
    <property type="entry name" value="HAD superfamily/HAD-like"/>
    <property type="match status" value="1"/>
</dbReference>
<dbReference type="PROSITE" id="PS01228">
    <property type="entry name" value="COF_1"/>
    <property type="match status" value="1"/>
</dbReference>
<organism evidence="1 2">
    <name type="scientific">Segatella copri</name>
    <dbReference type="NCBI Taxonomy" id="165179"/>
    <lineage>
        <taxon>Bacteria</taxon>
        <taxon>Pseudomonadati</taxon>
        <taxon>Bacteroidota</taxon>
        <taxon>Bacteroidia</taxon>
        <taxon>Bacteroidales</taxon>
        <taxon>Prevotellaceae</taxon>
        <taxon>Segatella</taxon>
    </lineage>
</organism>
<accession>A0A6G1VQW6</accession>
<dbReference type="InterPro" id="IPR036412">
    <property type="entry name" value="HAD-like_sf"/>
</dbReference>
<dbReference type="SFLD" id="SFLDS00003">
    <property type="entry name" value="Haloacid_Dehalogenase"/>
    <property type="match status" value="1"/>
</dbReference>
<name>A0A6G1VQW6_9BACT</name>